<dbReference type="GO" id="GO:0004161">
    <property type="term" value="F:dimethylallyltranstransferase activity"/>
    <property type="evidence" value="ECO:0007669"/>
    <property type="project" value="UniProtKB-EC"/>
</dbReference>
<comment type="caution">
    <text evidence="8">The sequence shown here is derived from an EMBL/GenBank/DDBJ whole genome shotgun (WGS) entry which is preliminary data.</text>
</comment>
<dbReference type="GO" id="GO:0016114">
    <property type="term" value="P:terpenoid biosynthetic process"/>
    <property type="evidence" value="ECO:0007669"/>
    <property type="project" value="UniProtKB-ARBA"/>
</dbReference>
<dbReference type="RefSeq" id="WP_425338096.1">
    <property type="nucleotide sequence ID" value="NZ_JAATJA010000005.1"/>
</dbReference>
<dbReference type="GO" id="GO:0004337">
    <property type="term" value="F:(2E,6E)-farnesyl diphosphate synthase activity"/>
    <property type="evidence" value="ECO:0007669"/>
    <property type="project" value="UniProtKB-EC"/>
</dbReference>
<evidence type="ECO:0000256" key="7">
    <source>
        <dbReference type="RuleBase" id="RU004466"/>
    </source>
</evidence>
<dbReference type="SFLD" id="SFLDG01017">
    <property type="entry name" value="Polyprenyl_Transferase_Like"/>
    <property type="match status" value="1"/>
</dbReference>
<dbReference type="SUPFAM" id="SSF48576">
    <property type="entry name" value="Terpenoid synthases"/>
    <property type="match status" value="1"/>
</dbReference>
<dbReference type="PANTHER" id="PTHR43281:SF1">
    <property type="entry name" value="FARNESYL DIPHOSPHATE SYNTHASE"/>
    <property type="match status" value="1"/>
</dbReference>
<evidence type="ECO:0000313" key="9">
    <source>
        <dbReference type="Proteomes" id="UP000580856"/>
    </source>
</evidence>
<dbReference type="PANTHER" id="PTHR43281">
    <property type="entry name" value="FARNESYL DIPHOSPHATE SYNTHASE"/>
    <property type="match status" value="1"/>
</dbReference>
<dbReference type="InterPro" id="IPR053378">
    <property type="entry name" value="Prenyl_diphosphate_synthase"/>
</dbReference>
<dbReference type="GO" id="GO:0046872">
    <property type="term" value="F:metal ion binding"/>
    <property type="evidence" value="ECO:0007669"/>
    <property type="project" value="UniProtKB-KW"/>
</dbReference>
<accession>A0A846QQW8</accession>
<name>A0A846QQW8_9BACT</name>
<gene>
    <name evidence="8" type="ORF">GGQ74_003082</name>
</gene>
<dbReference type="GO" id="GO:0004311">
    <property type="term" value="F:geranylgeranyl diphosphate synthase activity"/>
    <property type="evidence" value="ECO:0007669"/>
    <property type="project" value="UniProtKB-EC"/>
</dbReference>
<keyword evidence="3 7" id="KW-0808">Transferase</keyword>
<dbReference type="EC" id="2.5.1.10" evidence="8"/>
<dbReference type="AlphaFoldDB" id="A0A846QQW8"/>
<sequence>MTQHRMVDAKKTLGNYGQAVNDYLETCLADRGIMDRLRESMEYSLLAGGKRLRPALCLAWAAHFGLDFNVTMPFACSIELIHTYSLIHDDLPAMDDDDLRRGKPSNHRQFDEATAILAGDALLTEAFGLMLNTRGVAAERVLQAAAVVAYGAGANGMVGGQMLDMALTGKAGVELAELQRMHSLKTGALITASCLSGAILAGATDDDLANVIAYGKHVGMAFQIVDDILDVVGDEKELGKPVGSDEGQGKNTYPSLVGLDESRDMAVQVIAEACLAIRGYSGTQADFLRSLAEYIVQRAN</sequence>
<reference evidence="8 9" key="1">
    <citation type="submission" date="2020-03" db="EMBL/GenBank/DDBJ databases">
        <title>Genomic Encyclopedia of Type Strains, Phase IV (KMG-IV): sequencing the most valuable type-strain genomes for metagenomic binning, comparative biology and taxonomic classification.</title>
        <authorList>
            <person name="Goeker M."/>
        </authorList>
    </citation>
    <scope>NUCLEOTIDE SEQUENCE [LARGE SCALE GENOMIC DNA]</scope>
    <source>
        <strain evidence="8 9">DSM 24233</strain>
    </source>
</reference>
<protein>
    <submittedName>
        <fullName evidence="8">Geranylgeranyl diphosphate synthase type II</fullName>
        <ecNumber evidence="8">2.5.1.1</ecNumber>
        <ecNumber evidence="8">2.5.1.10</ecNumber>
        <ecNumber evidence="8">2.5.1.29</ecNumber>
    </submittedName>
</protein>
<dbReference type="SFLD" id="SFLDS00005">
    <property type="entry name" value="Isoprenoid_Synthase_Type_I"/>
    <property type="match status" value="1"/>
</dbReference>
<keyword evidence="4" id="KW-0479">Metal-binding</keyword>
<dbReference type="CDD" id="cd00685">
    <property type="entry name" value="Trans_IPPS_HT"/>
    <property type="match status" value="1"/>
</dbReference>
<evidence type="ECO:0000256" key="2">
    <source>
        <dbReference type="ARBA" id="ARBA00006706"/>
    </source>
</evidence>
<evidence type="ECO:0000256" key="4">
    <source>
        <dbReference type="ARBA" id="ARBA00022723"/>
    </source>
</evidence>
<evidence type="ECO:0000313" key="8">
    <source>
        <dbReference type="EMBL" id="NJB69380.1"/>
    </source>
</evidence>
<keyword evidence="6" id="KW-0414">Isoprene biosynthesis</keyword>
<proteinExistence type="inferred from homology"/>
<dbReference type="InterPro" id="IPR000092">
    <property type="entry name" value="Polyprenyl_synt"/>
</dbReference>
<dbReference type="EC" id="2.5.1.29" evidence="8"/>
<dbReference type="Proteomes" id="UP000580856">
    <property type="component" value="Unassembled WGS sequence"/>
</dbReference>
<keyword evidence="9" id="KW-1185">Reference proteome</keyword>
<dbReference type="PROSITE" id="PS00444">
    <property type="entry name" value="POLYPRENYL_SYNTHASE_2"/>
    <property type="match status" value="1"/>
</dbReference>
<comment type="cofactor">
    <cofactor evidence="1">
        <name>Mg(2+)</name>
        <dbReference type="ChEBI" id="CHEBI:18420"/>
    </cofactor>
</comment>
<dbReference type="GO" id="GO:0005737">
    <property type="term" value="C:cytoplasm"/>
    <property type="evidence" value="ECO:0007669"/>
    <property type="project" value="UniProtKB-ARBA"/>
</dbReference>
<dbReference type="FunFam" id="1.10.600.10:FF:000001">
    <property type="entry name" value="Geranylgeranyl diphosphate synthase"/>
    <property type="match status" value="1"/>
</dbReference>
<dbReference type="PROSITE" id="PS00723">
    <property type="entry name" value="POLYPRENYL_SYNTHASE_1"/>
    <property type="match status" value="1"/>
</dbReference>
<dbReference type="NCBIfam" id="NF045485">
    <property type="entry name" value="FPPsyn"/>
    <property type="match status" value="1"/>
</dbReference>
<dbReference type="Gene3D" id="1.10.600.10">
    <property type="entry name" value="Farnesyl Diphosphate Synthase"/>
    <property type="match status" value="1"/>
</dbReference>
<dbReference type="Pfam" id="PF00348">
    <property type="entry name" value="polyprenyl_synt"/>
    <property type="match status" value="1"/>
</dbReference>
<evidence type="ECO:0000256" key="1">
    <source>
        <dbReference type="ARBA" id="ARBA00001946"/>
    </source>
</evidence>
<comment type="similarity">
    <text evidence="2 7">Belongs to the FPP/GGPP synthase family.</text>
</comment>
<evidence type="ECO:0000256" key="6">
    <source>
        <dbReference type="ARBA" id="ARBA00023229"/>
    </source>
</evidence>
<dbReference type="EMBL" id="JAATJA010000005">
    <property type="protein sequence ID" value="NJB69380.1"/>
    <property type="molecule type" value="Genomic_DNA"/>
</dbReference>
<dbReference type="InterPro" id="IPR008949">
    <property type="entry name" value="Isoprenoid_synthase_dom_sf"/>
</dbReference>
<dbReference type="InterPro" id="IPR033749">
    <property type="entry name" value="Polyprenyl_synt_CS"/>
</dbReference>
<evidence type="ECO:0000256" key="3">
    <source>
        <dbReference type="ARBA" id="ARBA00022679"/>
    </source>
</evidence>
<keyword evidence="5" id="KW-0460">Magnesium</keyword>
<organism evidence="8 9">
    <name type="scientific">Desulfobaculum xiamenense</name>
    <dbReference type="NCBI Taxonomy" id="995050"/>
    <lineage>
        <taxon>Bacteria</taxon>
        <taxon>Pseudomonadati</taxon>
        <taxon>Thermodesulfobacteriota</taxon>
        <taxon>Desulfovibrionia</taxon>
        <taxon>Desulfovibrionales</taxon>
        <taxon>Desulfovibrionaceae</taxon>
        <taxon>Desulfobaculum</taxon>
    </lineage>
</organism>
<dbReference type="EC" id="2.5.1.1" evidence="8"/>
<evidence type="ECO:0000256" key="5">
    <source>
        <dbReference type="ARBA" id="ARBA00022842"/>
    </source>
</evidence>